<name>A0AA35TGV4_GEOBA</name>
<sequence length="28" mass="3057">MWSSRRCSFGVTVAFGYVTLIPTACVTC</sequence>
<accession>A0AA35TGV4</accession>
<organism evidence="1 2">
    <name type="scientific">Geodia barretti</name>
    <name type="common">Barrett's horny sponge</name>
    <dbReference type="NCBI Taxonomy" id="519541"/>
    <lineage>
        <taxon>Eukaryota</taxon>
        <taxon>Metazoa</taxon>
        <taxon>Porifera</taxon>
        <taxon>Demospongiae</taxon>
        <taxon>Heteroscleromorpha</taxon>
        <taxon>Tetractinellida</taxon>
        <taxon>Astrophorina</taxon>
        <taxon>Geodiidae</taxon>
        <taxon>Geodia</taxon>
    </lineage>
</organism>
<dbReference type="AlphaFoldDB" id="A0AA35TGV4"/>
<dbReference type="EMBL" id="CASHTH010003676">
    <property type="protein sequence ID" value="CAI8047758.1"/>
    <property type="molecule type" value="Genomic_DNA"/>
</dbReference>
<comment type="caution">
    <text evidence="1">The sequence shown here is derived from an EMBL/GenBank/DDBJ whole genome shotgun (WGS) entry which is preliminary data.</text>
</comment>
<gene>
    <name evidence="1" type="ORF">GBAR_LOCUS26423</name>
</gene>
<keyword evidence="2" id="KW-1185">Reference proteome</keyword>
<reference evidence="1" key="1">
    <citation type="submission" date="2023-03" db="EMBL/GenBank/DDBJ databases">
        <authorList>
            <person name="Steffen K."/>
            <person name="Cardenas P."/>
        </authorList>
    </citation>
    <scope>NUCLEOTIDE SEQUENCE</scope>
</reference>
<protein>
    <submittedName>
        <fullName evidence="1">Uncharacterized protein</fullName>
    </submittedName>
</protein>
<dbReference type="Proteomes" id="UP001174909">
    <property type="component" value="Unassembled WGS sequence"/>
</dbReference>
<evidence type="ECO:0000313" key="2">
    <source>
        <dbReference type="Proteomes" id="UP001174909"/>
    </source>
</evidence>
<evidence type="ECO:0000313" key="1">
    <source>
        <dbReference type="EMBL" id="CAI8047758.1"/>
    </source>
</evidence>
<proteinExistence type="predicted"/>